<proteinExistence type="predicted"/>
<evidence type="ECO:0000259" key="1">
    <source>
        <dbReference type="Pfam" id="PF00085"/>
    </source>
</evidence>
<comment type="caution">
    <text evidence="2">The sequence shown here is derived from an EMBL/GenBank/DDBJ whole genome shotgun (WGS) entry which is preliminary data.</text>
</comment>
<feature type="domain" description="Thioredoxin" evidence="1">
    <location>
        <begin position="4"/>
        <end position="96"/>
    </location>
</feature>
<organism evidence="2 3">
    <name type="scientific">Nosocomiicoccus ampullae</name>
    <dbReference type="NCBI Taxonomy" id="489910"/>
    <lineage>
        <taxon>Bacteria</taxon>
        <taxon>Bacillati</taxon>
        <taxon>Bacillota</taxon>
        <taxon>Bacilli</taxon>
        <taxon>Bacillales</taxon>
        <taxon>Staphylococcaceae</taxon>
        <taxon>Nosocomiicoccus</taxon>
    </lineage>
</organism>
<evidence type="ECO:0000313" key="3">
    <source>
        <dbReference type="Proteomes" id="UP000579136"/>
    </source>
</evidence>
<gene>
    <name evidence="2" type="ORF">HNQ45_000649</name>
</gene>
<dbReference type="CDD" id="cd02947">
    <property type="entry name" value="TRX_family"/>
    <property type="match status" value="1"/>
</dbReference>
<dbReference type="AlphaFoldDB" id="A0A9Q2CYE8"/>
<protein>
    <submittedName>
        <fullName evidence="2">Thiol-disulfide isomerase/thioredoxin</fullName>
    </submittedName>
</protein>
<name>A0A9Q2CYE8_9STAP</name>
<dbReference type="Pfam" id="PF00085">
    <property type="entry name" value="Thioredoxin"/>
    <property type="match status" value="1"/>
</dbReference>
<keyword evidence="3" id="KW-1185">Reference proteome</keyword>
<reference evidence="2 3" key="1">
    <citation type="submission" date="2020-08" db="EMBL/GenBank/DDBJ databases">
        <title>Genomic Encyclopedia of Type Strains, Phase IV (KMG-IV): sequencing the most valuable type-strain genomes for metagenomic binning, comparative biology and taxonomic classification.</title>
        <authorList>
            <person name="Goeker M."/>
        </authorList>
    </citation>
    <scope>NUCLEOTIDE SEQUENCE [LARGE SCALE GENOMIC DNA]</scope>
    <source>
        <strain evidence="2 3">DSM 19163</strain>
    </source>
</reference>
<keyword evidence="2" id="KW-0413">Isomerase</keyword>
<dbReference type="GO" id="GO:0016853">
    <property type="term" value="F:isomerase activity"/>
    <property type="evidence" value="ECO:0007669"/>
    <property type="project" value="UniProtKB-KW"/>
</dbReference>
<dbReference type="Gene3D" id="3.40.30.10">
    <property type="entry name" value="Glutaredoxin"/>
    <property type="match status" value="1"/>
</dbReference>
<dbReference type="SUPFAM" id="SSF52833">
    <property type="entry name" value="Thioredoxin-like"/>
    <property type="match status" value="1"/>
</dbReference>
<accession>A0A9Q2CYE8</accession>
<dbReference type="InterPro" id="IPR036249">
    <property type="entry name" value="Thioredoxin-like_sf"/>
</dbReference>
<dbReference type="EMBL" id="JACHHF010000003">
    <property type="protein sequence ID" value="MBB5175774.1"/>
    <property type="molecule type" value="Genomic_DNA"/>
</dbReference>
<dbReference type="InterPro" id="IPR013766">
    <property type="entry name" value="Thioredoxin_domain"/>
</dbReference>
<evidence type="ECO:0000313" key="2">
    <source>
        <dbReference type="EMBL" id="MBB5175774.1"/>
    </source>
</evidence>
<dbReference type="Proteomes" id="UP000579136">
    <property type="component" value="Unassembled WGS sequence"/>
</dbReference>
<sequence>MRHKITEEALNEIVNSSGVNVIYGYTSMCATCKLAESFLDLAVQVVPLNVTKIDLNYYESFIKQYKIHSVPALLIFKDGTLQEEVYAFESVTKIVEIFKNYVDNKNMQ</sequence>
<dbReference type="RefSeq" id="WP_183673378.1">
    <property type="nucleotide sequence ID" value="NZ_CBCRYX010000002.1"/>
</dbReference>